<organism evidence="3">
    <name type="scientific">Bacillus licheniformis</name>
    <dbReference type="NCBI Taxonomy" id="1402"/>
    <lineage>
        <taxon>Bacteria</taxon>
        <taxon>Bacillati</taxon>
        <taxon>Bacillota</taxon>
        <taxon>Bacilli</taxon>
        <taxon>Bacillales</taxon>
        <taxon>Bacillaceae</taxon>
        <taxon>Bacillus</taxon>
    </lineage>
</organism>
<proteinExistence type="predicted"/>
<reference evidence="3" key="1">
    <citation type="submission" date="2020-07" db="EMBL/GenBank/DDBJ databases">
        <authorList>
            <person name="Arora P.K. Sr."/>
        </authorList>
    </citation>
    <scope>NUCLEOTIDE SEQUENCE</scope>
    <source>
        <strain evidence="3">KNP</strain>
        <plasmid evidence="3">pCR7</plasmid>
    </source>
</reference>
<protein>
    <submittedName>
        <fullName evidence="3">DUF1738 domain-containing protein</fullName>
    </submittedName>
</protein>
<dbReference type="Pfam" id="PF18818">
    <property type="entry name" value="MPTase-PolyVal"/>
    <property type="match status" value="1"/>
</dbReference>
<feature type="domain" description="N-terminal" evidence="1">
    <location>
        <begin position="3"/>
        <end position="98"/>
    </location>
</feature>
<dbReference type="InterPro" id="IPR041459">
    <property type="entry name" value="MPTase-PolyVal"/>
</dbReference>
<dbReference type="InterPro" id="IPR013610">
    <property type="entry name" value="ArdC_N"/>
</dbReference>
<dbReference type="EMBL" id="MT801088">
    <property type="protein sequence ID" value="QQM12341.1"/>
    <property type="molecule type" value="Genomic_DNA"/>
</dbReference>
<evidence type="ECO:0000259" key="1">
    <source>
        <dbReference type="Pfam" id="PF08401"/>
    </source>
</evidence>
<dbReference type="PIRSF" id="PIRSF037112">
    <property type="entry name" value="Antirestriction_ArdC"/>
    <property type="match status" value="1"/>
</dbReference>
<dbReference type="GO" id="GO:0003697">
    <property type="term" value="F:single-stranded DNA binding"/>
    <property type="evidence" value="ECO:0007669"/>
    <property type="project" value="InterPro"/>
</dbReference>
<dbReference type="InterPro" id="IPR017113">
    <property type="entry name" value="Antirestriction_ArdC"/>
</dbReference>
<evidence type="ECO:0000313" key="3">
    <source>
        <dbReference type="EMBL" id="QQM12341.1"/>
    </source>
</evidence>
<dbReference type="RefSeq" id="WP_025810907.1">
    <property type="nucleotide sequence ID" value="NZ_CAJCKC010000037.1"/>
</dbReference>
<keyword evidence="3" id="KW-0614">Plasmid</keyword>
<name>A0A7T7GQQ5_BACLI</name>
<feature type="domain" description="Polyvalent protein metallopeptidase" evidence="2">
    <location>
        <begin position="149"/>
        <end position="263"/>
    </location>
</feature>
<accession>A0A7T7GQQ5</accession>
<geneLocation type="plasmid" evidence="3">
    <name>pCR7</name>
</geneLocation>
<sequence>MKKNVYEIITERIINQLEKGVVPWRKPWNNNGIAVNWKTQKAYRGINAFIMEPGEYATMKQILKAGGRIKREEMKNFHIVVYWLWIDNEEEETDEKKKFAVPLYYKVWEINQCTGIESKRKDETYQHDPIKKAEDIFNGYINSPDYTFNSGRAVYYPVIDKINCPPLKDFKVPEEYYSTLFHEMVHSTGHKSRLARPGITSHNVAFGDPVYSKEELIAEMGAAMLCGVAGIFNHTIENSASYIASWMKAIKKDHKLVLQASAQAQKAADYILGVKNQD</sequence>
<dbReference type="Pfam" id="PF08401">
    <property type="entry name" value="ArdcN"/>
    <property type="match status" value="1"/>
</dbReference>
<evidence type="ECO:0000259" key="2">
    <source>
        <dbReference type="Pfam" id="PF18818"/>
    </source>
</evidence>
<dbReference type="AlphaFoldDB" id="A0A7T7GQQ5"/>